<dbReference type="Gene3D" id="2.60.420.10">
    <property type="entry name" value="Maltose phosphorylase, domain 3"/>
    <property type="match status" value="1"/>
</dbReference>
<dbReference type="SUPFAM" id="SSF48208">
    <property type="entry name" value="Six-hairpin glycosidases"/>
    <property type="match status" value="1"/>
</dbReference>
<dbReference type="CAZy" id="GH94">
    <property type="family name" value="Glycoside Hydrolase Family 94"/>
</dbReference>
<dbReference type="STRING" id="442563.BLA_0623"/>
<dbReference type="Pfam" id="PF17167">
    <property type="entry name" value="Glyco_hydro_94"/>
    <property type="match status" value="1"/>
</dbReference>
<sequence>MVATRKVPPSASQNFMAPKARAMFLNKPVPGIIAGMFVLYGEQYAQILEQFGEACGMGADEVANETAEVRKTIAEVREATLTAGWDGAWFRRAYDANGNPVGTNEDSEGKIYIEPQGMCVMAGIGVDDGKAAKALESTKELLTCRWGTAILAPAYSTYRIELGEISSYPRGYKENGGIFCHNNPWISIANAKINNNDEAFNVYKRTCPAYTEEYSEIHRTEPYVYCQMVAGPEAPTPGEGKNSWLTGTAAWTFVDVSQHLLGVQPTFDGLKIEPHLPPNFGELHIERTWRGTRYIIDVTRTGEQSLTVDGQPVSGTVVPTAATGTEEVHVALTI</sequence>
<dbReference type="HOGENOM" id="CLU_999886_0_0_11"/>
<feature type="domain" description="Glycosyl hydrolase 94 catalytic" evidence="3">
    <location>
        <begin position="39"/>
        <end position="262"/>
    </location>
</feature>
<name>B8DWR5_BIFA0</name>
<evidence type="ECO:0000256" key="2">
    <source>
        <dbReference type="ARBA" id="ARBA00022679"/>
    </source>
</evidence>
<keyword evidence="5" id="KW-1185">Reference proteome</keyword>
<dbReference type="EMBL" id="CP001213">
    <property type="protein sequence ID" value="ACL28916.1"/>
    <property type="molecule type" value="Genomic_DNA"/>
</dbReference>
<dbReference type="Proteomes" id="UP000002456">
    <property type="component" value="Chromosome"/>
</dbReference>
<evidence type="ECO:0000256" key="1">
    <source>
        <dbReference type="ARBA" id="ARBA00022676"/>
    </source>
</evidence>
<dbReference type="Gene3D" id="1.50.10.10">
    <property type="match status" value="1"/>
</dbReference>
<protein>
    <submittedName>
        <fullName evidence="4">Cellobiose-phosphorylase</fullName>
    </submittedName>
</protein>
<gene>
    <name evidence="4" type="ordered locus">BLA_0623</name>
</gene>
<dbReference type="PANTHER" id="PTHR37469:SF2">
    <property type="entry name" value="CELLOBIONIC ACID PHOSPHORYLASE"/>
    <property type="match status" value="1"/>
</dbReference>
<dbReference type="InterPro" id="IPR052047">
    <property type="entry name" value="GH94_Enzymes"/>
</dbReference>
<dbReference type="AlphaFoldDB" id="B8DWR5"/>
<dbReference type="GO" id="GO:0016757">
    <property type="term" value="F:glycosyltransferase activity"/>
    <property type="evidence" value="ECO:0007669"/>
    <property type="project" value="UniProtKB-KW"/>
</dbReference>
<evidence type="ECO:0000313" key="4">
    <source>
        <dbReference type="EMBL" id="ACL28916.1"/>
    </source>
</evidence>
<keyword evidence="2" id="KW-0808">Transferase</keyword>
<dbReference type="InterPro" id="IPR012341">
    <property type="entry name" value="6hp_glycosidase-like_sf"/>
</dbReference>
<evidence type="ECO:0000259" key="3">
    <source>
        <dbReference type="Pfam" id="PF17167"/>
    </source>
</evidence>
<reference evidence="4 5" key="1">
    <citation type="journal article" date="2009" name="J. Bacteriol.">
        <title>Genome sequence of the probiotic bacterium Bifidobacterium animalis subsp. lactis AD011.</title>
        <authorList>
            <person name="Kim J.F."/>
            <person name="Jeong H."/>
            <person name="Yu D.S."/>
            <person name="Choi S.-H."/>
            <person name="Hur C.-G."/>
            <person name="Park M.-S."/>
            <person name="Yoon S.H."/>
            <person name="Kim D.-W."/>
            <person name="Ji G.E."/>
            <person name="Park H.-S."/>
            <person name="Oh T.K."/>
        </authorList>
    </citation>
    <scope>NUCLEOTIDE SEQUENCE [LARGE SCALE GENOMIC DNA]</scope>
    <source>
        <strain evidence="4 5">AD011</strain>
    </source>
</reference>
<proteinExistence type="predicted"/>
<evidence type="ECO:0000313" key="5">
    <source>
        <dbReference type="Proteomes" id="UP000002456"/>
    </source>
</evidence>
<dbReference type="InterPro" id="IPR008928">
    <property type="entry name" value="6-hairpin_glycosidase_sf"/>
</dbReference>
<organism evidence="4 5">
    <name type="scientific">Bifidobacterium animalis subsp. lactis (strain AD011)</name>
    <dbReference type="NCBI Taxonomy" id="442563"/>
    <lineage>
        <taxon>Bacteria</taxon>
        <taxon>Bacillati</taxon>
        <taxon>Actinomycetota</taxon>
        <taxon>Actinomycetes</taxon>
        <taxon>Bifidobacteriales</taxon>
        <taxon>Bifidobacteriaceae</taxon>
        <taxon>Bifidobacterium</taxon>
    </lineage>
</organism>
<dbReference type="InterPro" id="IPR033432">
    <property type="entry name" value="GH94_catalytic"/>
</dbReference>
<keyword evidence="1" id="KW-0328">Glycosyltransferase</keyword>
<dbReference type="GO" id="GO:0005975">
    <property type="term" value="P:carbohydrate metabolic process"/>
    <property type="evidence" value="ECO:0007669"/>
    <property type="project" value="InterPro"/>
</dbReference>
<dbReference type="KEGG" id="bla:BLA_0623"/>
<accession>B8DWR5</accession>
<dbReference type="PANTHER" id="PTHR37469">
    <property type="entry name" value="CELLOBIONIC ACID PHOSPHORYLASE-RELATED"/>
    <property type="match status" value="1"/>
</dbReference>